<keyword evidence="6 10" id="KW-1133">Transmembrane helix</keyword>
<dbReference type="Gene3D" id="3.80.10.10">
    <property type="entry name" value="Ribonuclease Inhibitor"/>
    <property type="match status" value="1"/>
</dbReference>
<dbReference type="Pfam" id="PF00069">
    <property type="entry name" value="Pkinase"/>
    <property type="match status" value="2"/>
</dbReference>
<evidence type="ECO:0000256" key="6">
    <source>
        <dbReference type="ARBA" id="ARBA00022989"/>
    </source>
</evidence>
<dbReference type="FunFam" id="3.30.200.20:FF:000512">
    <property type="entry name" value="Receptor-like protein kinase HSL1"/>
    <property type="match status" value="1"/>
</dbReference>
<evidence type="ECO:0000256" key="2">
    <source>
        <dbReference type="ARBA" id="ARBA00009592"/>
    </source>
</evidence>
<dbReference type="Pfam" id="PF00560">
    <property type="entry name" value="LRR_1"/>
    <property type="match status" value="2"/>
</dbReference>
<dbReference type="PROSITE" id="PS50011">
    <property type="entry name" value="PROTEIN_KINASE_DOM"/>
    <property type="match status" value="1"/>
</dbReference>
<dbReference type="FunFam" id="3.80.10.10:FF:002652">
    <property type="entry name" value="Uncharacterized protein"/>
    <property type="match status" value="1"/>
</dbReference>
<dbReference type="EMBL" id="QGNW01000013">
    <property type="protein sequence ID" value="RVX17458.1"/>
    <property type="molecule type" value="Genomic_DNA"/>
</dbReference>
<dbReference type="GO" id="GO:0004672">
    <property type="term" value="F:protein kinase activity"/>
    <property type="evidence" value="ECO:0007669"/>
    <property type="project" value="InterPro"/>
</dbReference>
<dbReference type="SUPFAM" id="SSF52058">
    <property type="entry name" value="L domain-like"/>
    <property type="match status" value="1"/>
</dbReference>
<proteinExistence type="inferred from homology"/>
<keyword evidence="9" id="KW-0547">Nucleotide-binding</keyword>
<reference evidence="12 13" key="1">
    <citation type="journal article" date="2018" name="PLoS Genet.">
        <title>Population sequencing reveals clonal diversity and ancestral inbreeding in the grapevine cultivar Chardonnay.</title>
        <authorList>
            <person name="Roach M.J."/>
            <person name="Johnson D.L."/>
            <person name="Bohlmann J."/>
            <person name="van Vuuren H.J."/>
            <person name="Jones S.J."/>
            <person name="Pretorius I.S."/>
            <person name="Schmidt S.A."/>
            <person name="Borneman A.R."/>
        </authorList>
    </citation>
    <scope>NUCLEOTIDE SEQUENCE [LARGE SCALE GENOMIC DNA]</scope>
    <source>
        <strain evidence="13">cv. Chardonnay</strain>
        <tissue evidence="12">Leaf</tissue>
    </source>
</reference>
<dbReference type="InterPro" id="IPR001611">
    <property type="entry name" value="Leu-rich_rpt"/>
</dbReference>
<dbReference type="PANTHER" id="PTHR48056">
    <property type="entry name" value="LRR RECEPTOR-LIKE SERINE/THREONINE-PROTEIN KINASE-RELATED"/>
    <property type="match status" value="1"/>
</dbReference>
<dbReference type="PANTHER" id="PTHR48056:SF29">
    <property type="entry name" value="RECEPTOR-LIKE PROTEIN KINASE HSL1"/>
    <property type="match status" value="1"/>
</dbReference>
<dbReference type="GO" id="GO:0016020">
    <property type="term" value="C:membrane"/>
    <property type="evidence" value="ECO:0007669"/>
    <property type="project" value="UniProtKB-SubCell"/>
</dbReference>
<keyword evidence="12" id="KW-0675">Receptor</keyword>
<keyword evidence="9" id="KW-0067">ATP-binding</keyword>
<accession>A0A438K8C0</accession>
<gene>
    <name evidence="12" type="primary">HSL1_9</name>
    <name evidence="12" type="ORF">CK203_003445</name>
</gene>
<evidence type="ECO:0000256" key="9">
    <source>
        <dbReference type="PROSITE-ProRule" id="PRU10141"/>
    </source>
</evidence>
<feature type="domain" description="Protein kinase" evidence="11">
    <location>
        <begin position="435"/>
        <end position="635"/>
    </location>
</feature>
<keyword evidence="3" id="KW-0433">Leucine-rich repeat</keyword>
<dbReference type="Proteomes" id="UP000288805">
    <property type="component" value="Unassembled WGS sequence"/>
</dbReference>
<keyword evidence="12" id="KW-0418">Kinase</keyword>
<evidence type="ECO:0000256" key="10">
    <source>
        <dbReference type="SAM" id="Phobius"/>
    </source>
</evidence>
<evidence type="ECO:0000256" key="8">
    <source>
        <dbReference type="ARBA" id="ARBA00023180"/>
    </source>
</evidence>
<dbReference type="InterPro" id="IPR000719">
    <property type="entry name" value="Prot_kinase_dom"/>
</dbReference>
<feature type="binding site" evidence="9">
    <location>
        <position position="464"/>
    </location>
    <ligand>
        <name>ATP</name>
        <dbReference type="ChEBI" id="CHEBI:30616"/>
    </ligand>
</feature>
<name>A0A438K8C0_VITVI</name>
<dbReference type="Gene3D" id="1.10.510.10">
    <property type="entry name" value="Transferase(Phosphotransferase) domain 1"/>
    <property type="match status" value="2"/>
</dbReference>
<evidence type="ECO:0000256" key="7">
    <source>
        <dbReference type="ARBA" id="ARBA00023136"/>
    </source>
</evidence>
<protein>
    <submittedName>
        <fullName evidence="12">Receptor-like protein kinase HSL1</fullName>
    </submittedName>
</protein>
<dbReference type="PROSITE" id="PS00107">
    <property type="entry name" value="PROTEIN_KINASE_ATP"/>
    <property type="match status" value="1"/>
</dbReference>
<dbReference type="InterPro" id="IPR017441">
    <property type="entry name" value="Protein_kinase_ATP_BS"/>
</dbReference>
<comment type="similarity">
    <text evidence="2">Belongs to the RLP family.</text>
</comment>
<evidence type="ECO:0000256" key="1">
    <source>
        <dbReference type="ARBA" id="ARBA00004167"/>
    </source>
</evidence>
<evidence type="ECO:0000256" key="3">
    <source>
        <dbReference type="ARBA" id="ARBA00022614"/>
    </source>
</evidence>
<keyword evidence="7 10" id="KW-0472">Membrane</keyword>
<keyword evidence="4 10" id="KW-0812">Transmembrane</keyword>
<comment type="subcellular location">
    <subcellularLocation>
        <location evidence="1">Membrane</location>
        <topology evidence="1">Single-pass membrane protein</topology>
    </subcellularLocation>
</comment>
<keyword evidence="5" id="KW-0677">Repeat</keyword>
<dbReference type="InterPro" id="IPR003591">
    <property type="entry name" value="Leu-rich_rpt_typical-subtyp"/>
</dbReference>
<evidence type="ECO:0000256" key="5">
    <source>
        <dbReference type="ARBA" id="ARBA00022737"/>
    </source>
</evidence>
<dbReference type="FunFam" id="3.80.10.10:FF:000221">
    <property type="entry name" value="Leucine-rich repeat receptor-like protein kinase PXL1"/>
    <property type="match status" value="1"/>
</dbReference>
<dbReference type="FunFam" id="3.80.10.10:FF:000111">
    <property type="entry name" value="LRR receptor-like serine/threonine-protein kinase ERECTA"/>
    <property type="match status" value="1"/>
</dbReference>
<dbReference type="Pfam" id="PF13855">
    <property type="entry name" value="LRR_8"/>
    <property type="match status" value="1"/>
</dbReference>
<evidence type="ECO:0000313" key="12">
    <source>
        <dbReference type="EMBL" id="RVX17458.1"/>
    </source>
</evidence>
<dbReference type="InterPro" id="IPR032675">
    <property type="entry name" value="LRR_dom_sf"/>
</dbReference>
<feature type="transmembrane region" description="Helical" evidence="10">
    <location>
        <begin position="382"/>
        <end position="401"/>
    </location>
</feature>
<dbReference type="AlphaFoldDB" id="A0A438K8C0"/>
<dbReference type="InterPro" id="IPR050647">
    <property type="entry name" value="Plant_LRR-RLKs"/>
</dbReference>
<dbReference type="GO" id="GO:0005524">
    <property type="term" value="F:ATP binding"/>
    <property type="evidence" value="ECO:0007669"/>
    <property type="project" value="UniProtKB-UniRule"/>
</dbReference>
<keyword evidence="8" id="KW-0325">Glycoprotein</keyword>
<evidence type="ECO:0000256" key="4">
    <source>
        <dbReference type="ARBA" id="ARBA00022692"/>
    </source>
</evidence>
<dbReference type="SUPFAM" id="SSF56112">
    <property type="entry name" value="Protein kinase-like (PK-like)"/>
    <property type="match status" value="1"/>
</dbReference>
<dbReference type="SMART" id="SM00369">
    <property type="entry name" value="LRR_TYP"/>
    <property type="match status" value="5"/>
</dbReference>
<evidence type="ECO:0000313" key="13">
    <source>
        <dbReference type="Proteomes" id="UP000288805"/>
    </source>
</evidence>
<keyword evidence="12" id="KW-0808">Transferase</keyword>
<sequence>MAYNDKFQPSALPKEFGALKKLKYLWMTEANLIGEIPESFKNLSSLELLDLSVNKLEGTIPGGMLTLKTLNYLHLFINRLSGHIPSSIEALNLKQIDLSDNHLTGSIPAGFGKLQNLTGLNLFWNQLSGEIPANISLIPTLETFKNKLSGELPQHLCARGALLGVVASNNNLSGEVPTSLENCTSLLTIQFSNNRFSGGIPSGIWTSPDMVSVMLDGNSFSGTLPSKLARNLSRVEIANNKFYVELTSLWNITVLLLDENQFSGELPSQIISWKLLNKLNLSRNKLSGLIPKALGSLTSLSYLDLSENQFSGQIPPKLGHLNLIILHLSSNQLSGMVPIEFQHEAYEDSFLNNPKLCVNVPTLNLPRCDAKPVNSDKLSTKYLVMILIFALAGAFVSLSKVHIYHRKNHSQDHTAWKFTPYHKLDLDEYNILSSLTENNLIGCGGSGKVYRIANNRSGELLAVKMICNNRRLDQKLQKQFETEVEILSTMGHANIVKLLCCISNETSSLLVYEYMEKQSLDRWLHGKKQRTSSMTSSVHNFVLDWPTRCEVHNILLDAEFNAKIADFGLAETLVKQGEPNTMSGIAGSYGYIAPEYAYTTKVNKKIDVYSFGVVLLELVTGREPNNGDEHMCLAE</sequence>
<evidence type="ECO:0000259" key="11">
    <source>
        <dbReference type="PROSITE" id="PS50011"/>
    </source>
</evidence>
<dbReference type="InterPro" id="IPR011009">
    <property type="entry name" value="Kinase-like_dom_sf"/>
</dbReference>
<organism evidence="12 13">
    <name type="scientific">Vitis vinifera</name>
    <name type="common">Grape</name>
    <dbReference type="NCBI Taxonomy" id="29760"/>
    <lineage>
        <taxon>Eukaryota</taxon>
        <taxon>Viridiplantae</taxon>
        <taxon>Streptophyta</taxon>
        <taxon>Embryophyta</taxon>
        <taxon>Tracheophyta</taxon>
        <taxon>Spermatophyta</taxon>
        <taxon>Magnoliopsida</taxon>
        <taxon>eudicotyledons</taxon>
        <taxon>Gunneridae</taxon>
        <taxon>Pentapetalae</taxon>
        <taxon>rosids</taxon>
        <taxon>Vitales</taxon>
        <taxon>Vitaceae</taxon>
        <taxon>Viteae</taxon>
        <taxon>Vitis</taxon>
    </lineage>
</organism>
<comment type="caution">
    <text evidence="12">The sequence shown here is derived from an EMBL/GenBank/DDBJ whole genome shotgun (WGS) entry which is preliminary data.</text>
</comment>